<evidence type="ECO:0000313" key="3">
    <source>
        <dbReference type="EMBL" id="QTE30255.1"/>
    </source>
</evidence>
<organism evidence="3 4">
    <name type="scientific">Pengzhenrongella sicca</name>
    <dbReference type="NCBI Taxonomy" id="2819238"/>
    <lineage>
        <taxon>Bacteria</taxon>
        <taxon>Bacillati</taxon>
        <taxon>Actinomycetota</taxon>
        <taxon>Actinomycetes</taxon>
        <taxon>Micrococcales</taxon>
        <taxon>Pengzhenrongella</taxon>
    </lineage>
</organism>
<keyword evidence="2" id="KW-1133">Transmembrane helix</keyword>
<dbReference type="KEGG" id="psic:J4E96_04405"/>
<feature type="transmembrane region" description="Helical" evidence="2">
    <location>
        <begin position="809"/>
        <end position="835"/>
    </location>
</feature>
<feature type="transmembrane region" description="Helical" evidence="2">
    <location>
        <begin position="1216"/>
        <end position="1234"/>
    </location>
</feature>
<dbReference type="InterPro" id="IPR050834">
    <property type="entry name" value="Glycosyltransf_2"/>
</dbReference>
<dbReference type="InterPro" id="IPR029044">
    <property type="entry name" value="Nucleotide-diphossugar_trans"/>
</dbReference>
<keyword evidence="2" id="KW-0812">Transmembrane</keyword>
<protein>
    <submittedName>
        <fullName evidence="3">Glycosyltransferase</fullName>
    </submittedName>
</protein>
<sequence>MTDTPQTSSVPAAQATPIAASSIVAVLVTHGVTSYLPQTLAALAAQTLAPARVVVVDVDADAAPTDDSSVAQLVARLLGPSSADVRVHAAAGARTFGAAVGAGLAGEPAATGWVWLLHDDSAPDPTALAELARAVEHSSSVAVAGVKQRSWTDGARLLEVGVTTSRLGRRVTGIEDGEVDQGQHDGRVDVLAVGLAGALVRREVWDEIRGTDPALGPFGDGLDLCRRARLAGYRVVVVPSAVVRHAQASYLGLRRQGAGPAGSVAAAGAAEGTDLAATDPDPEADTGPEPAAAVPSSAADPGDPRRSFGARRRAQVHARLAAVPLPLLPFLGAGYLLAGVLRCLVRIASKELGLALAELAAPVAALAHPGRMARARAVARRASRLPRRSLRPLQATWRDVLREQRDGHFQRSESRRAGGAPSELERAELAAVTSRRRLTLGVLVIILAALTALALDTLISGVLGGGALAGGALLPASADLGELWRAATSGWVADGLGAPGPADPLLTMLVPVALLAGGATSAAVAALYLGALALAGVGAWFAAGAGTRSVGVRLWAALVWVAAPALTTALDGGRLGAVVAHAALPWVVLAVARAVGVQRYDVVVSGLVGAQRRAARAPDAAAEPSAGPHQVAAGDVPAQDVATVAIESETAAWLGGGEREVWPDSEAAARATDRAAVVAPEPEPGVGNSTDPADQRADRPLGSIGAAAAAGLAFAVVAAGAPVLLPTGLLALLAVAACVPRRRRGRLVLVALPALALFGPTIVEALSDVGGGSWRVLLADPGPPVASTPAAPWQQLLGWPVAPVDGDLAWLPAPVATALPFVLGAVVGLFALLALLRGAAVARGVRLGWFVAACGLGAAFVSAQVETAAGPAVFVRGWSGAGGSLLLLGLLTAAVLGTDRLAARMARYSFGWRQIVVVVLTGCAVLAPAIPLTEWVVRARTDATSGAGASEVSVTDGSVVSAVGEQSQLSADRSRVLALGLDGDGVLTYQLLTSDGGQLTDVAAAVEARGVTGAPGSPVDARGDEAAGELARIAARLGNAASTGAAAELSELAVATVLVPPATGAQATALRAGLVGRLDSTAGLERITENGSGVIWRVVPVAADAATEADAADPDAAADPGVAGASWAKITTPGTDGQRASSTPVAAERLAVDTEIAAGGADRLLVLAERADAGWHAQLDGRPLRSVDSDWRQTFALGADGGQLTVTYGRADRMPWLWLQGAVGLLTLLLALPVRRRRGGTR</sequence>
<keyword evidence="2" id="KW-0472">Membrane</keyword>
<feature type="transmembrane region" description="Helical" evidence="2">
    <location>
        <begin position="747"/>
        <end position="767"/>
    </location>
</feature>
<feature type="compositionally biased region" description="Low complexity" evidence="1">
    <location>
        <begin position="287"/>
        <end position="301"/>
    </location>
</feature>
<feature type="transmembrane region" description="Helical" evidence="2">
    <location>
        <begin position="327"/>
        <end position="345"/>
    </location>
</feature>
<evidence type="ECO:0000256" key="2">
    <source>
        <dbReference type="SAM" id="Phobius"/>
    </source>
</evidence>
<feature type="transmembrane region" description="Helical" evidence="2">
    <location>
        <begin position="701"/>
        <end position="717"/>
    </location>
</feature>
<dbReference type="EMBL" id="CP071868">
    <property type="protein sequence ID" value="QTE30255.1"/>
    <property type="molecule type" value="Genomic_DNA"/>
</dbReference>
<feature type="region of interest" description="Disordered" evidence="1">
    <location>
        <begin position="274"/>
        <end position="311"/>
    </location>
</feature>
<accession>A0A8A4ZG45</accession>
<dbReference type="PANTHER" id="PTHR43685">
    <property type="entry name" value="GLYCOSYLTRANSFERASE"/>
    <property type="match status" value="1"/>
</dbReference>
<gene>
    <name evidence="3" type="ORF">J4E96_04405</name>
</gene>
<dbReference type="PANTHER" id="PTHR43685:SF3">
    <property type="entry name" value="SLR2126 PROTEIN"/>
    <property type="match status" value="1"/>
</dbReference>
<feature type="transmembrane region" description="Helical" evidence="2">
    <location>
        <begin position="847"/>
        <end position="865"/>
    </location>
</feature>
<name>A0A8A4ZG45_9MICO</name>
<feature type="transmembrane region" description="Helical" evidence="2">
    <location>
        <begin position="877"/>
        <end position="898"/>
    </location>
</feature>
<feature type="transmembrane region" description="Helical" evidence="2">
    <location>
        <begin position="512"/>
        <end position="543"/>
    </location>
</feature>
<evidence type="ECO:0000256" key="1">
    <source>
        <dbReference type="SAM" id="MobiDB-lite"/>
    </source>
</evidence>
<dbReference type="Proteomes" id="UP000663937">
    <property type="component" value="Chromosome"/>
</dbReference>
<dbReference type="Pfam" id="PF13641">
    <property type="entry name" value="Glyco_tranf_2_3"/>
    <property type="match status" value="1"/>
</dbReference>
<feature type="transmembrane region" description="Helical" evidence="2">
    <location>
        <begin position="438"/>
        <end position="455"/>
    </location>
</feature>
<feature type="transmembrane region" description="Helical" evidence="2">
    <location>
        <begin position="910"/>
        <end position="930"/>
    </location>
</feature>
<dbReference type="RefSeq" id="WP_227424581.1">
    <property type="nucleotide sequence ID" value="NZ_CP071868.1"/>
</dbReference>
<keyword evidence="4" id="KW-1185">Reference proteome</keyword>
<proteinExistence type="predicted"/>
<dbReference type="AlphaFoldDB" id="A0A8A4ZG45"/>
<feature type="transmembrane region" description="Helical" evidence="2">
    <location>
        <begin position="723"/>
        <end position="740"/>
    </location>
</feature>
<dbReference type="Gene3D" id="3.90.550.10">
    <property type="entry name" value="Spore Coat Polysaccharide Biosynthesis Protein SpsA, Chain A"/>
    <property type="match status" value="1"/>
</dbReference>
<feature type="transmembrane region" description="Helical" evidence="2">
    <location>
        <begin position="575"/>
        <end position="595"/>
    </location>
</feature>
<evidence type="ECO:0000313" key="4">
    <source>
        <dbReference type="Proteomes" id="UP000663937"/>
    </source>
</evidence>
<reference evidence="3" key="1">
    <citation type="submission" date="2021-03" db="EMBL/GenBank/DDBJ databases">
        <title>Pengzhenrongella sicca gen. nov., sp. nov., a new member of suborder Micrococcineae isolated from High-Arctic tundra soil.</title>
        <authorList>
            <person name="Peng F."/>
        </authorList>
    </citation>
    <scope>NUCLEOTIDE SEQUENCE</scope>
    <source>
        <strain evidence="3">LRZ-2</strain>
    </source>
</reference>
<feature type="transmembrane region" description="Helical" evidence="2">
    <location>
        <begin position="550"/>
        <end position="569"/>
    </location>
</feature>
<dbReference type="SUPFAM" id="SSF53448">
    <property type="entry name" value="Nucleotide-diphospho-sugar transferases"/>
    <property type="match status" value="1"/>
</dbReference>